<comment type="caution">
    <text evidence="3">The sequence shown here is derived from an EMBL/GenBank/DDBJ whole genome shotgun (WGS) entry which is preliminary data.</text>
</comment>
<evidence type="ECO:0000256" key="1">
    <source>
        <dbReference type="SAM" id="MobiDB-lite"/>
    </source>
</evidence>
<feature type="region of interest" description="Disordered" evidence="1">
    <location>
        <begin position="24"/>
        <end position="45"/>
    </location>
</feature>
<sequence>GRKPKPFVLAGVVSLHPSALADGQPTPSALAGGQPKPFALAGGQPKPFALAGGQPNHLPLPWPA</sequence>
<protein>
    <submittedName>
        <fullName evidence="3">Uncharacterized protein</fullName>
    </submittedName>
</protein>
<proteinExistence type="predicted"/>
<feature type="non-terminal residue" evidence="3">
    <location>
        <position position="1"/>
    </location>
</feature>
<evidence type="ECO:0000313" key="3">
    <source>
        <dbReference type="EMBL" id="GBM53007.1"/>
    </source>
</evidence>
<dbReference type="Proteomes" id="UP000499080">
    <property type="component" value="Unassembled WGS sequence"/>
</dbReference>
<feature type="chain" id="PRO_5021485323" evidence="2">
    <location>
        <begin position="24"/>
        <end position="64"/>
    </location>
</feature>
<feature type="signal peptide" evidence="2">
    <location>
        <begin position="1"/>
        <end position="23"/>
    </location>
</feature>
<organism evidence="3 4">
    <name type="scientific">Araneus ventricosus</name>
    <name type="common">Orbweaver spider</name>
    <name type="synonym">Epeira ventricosa</name>
    <dbReference type="NCBI Taxonomy" id="182803"/>
    <lineage>
        <taxon>Eukaryota</taxon>
        <taxon>Metazoa</taxon>
        <taxon>Ecdysozoa</taxon>
        <taxon>Arthropoda</taxon>
        <taxon>Chelicerata</taxon>
        <taxon>Arachnida</taxon>
        <taxon>Araneae</taxon>
        <taxon>Araneomorphae</taxon>
        <taxon>Entelegynae</taxon>
        <taxon>Araneoidea</taxon>
        <taxon>Araneidae</taxon>
        <taxon>Araneus</taxon>
    </lineage>
</organism>
<evidence type="ECO:0000313" key="4">
    <source>
        <dbReference type="Proteomes" id="UP000499080"/>
    </source>
</evidence>
<keyword evidence="2" id="KW-0732">Signal</keyword>
<reference evidence="3 4" key="1">
    <citation type="journal article" date="2019" name="Sci. Rep.">
        <title>Orb-weaving spider Araneus ventricosus genome elucidates the spidroin gene catalogue.</title>
        <authorList>
            <person name="Kono N."/>
            <person name="Nakamura H."/>
            <person name="Ohtoshi R."/>
            <person name="Moran D.A.P."/>
            <person name="Shinohara A."/>
            <person name="Yoshida Y."/>
            <person name="Fujiwara M."/>
            <person name="Mori M."/>
            <person name="Tomita M."/>
            <person name="Arakawa K."/>
        </authorList>
    </citation>
    <scope>NUCLEOTIDE SEQUENCE [LARGE SCALE GENOMIC DNA]</scope>
</reference>
<keyword evidence="4" id="KW-1185">Reference proteome</keyword>
<dbReference type="AlphaFoldDB" id="A0A4Y2GIK2"/>
<accession>A0A4Y2GIK2</accession>
<gene>
    <name evidence="3" type="ORF">AVEN_265967_1</name>
</gene>
<name>A0A4Y2GIK2_ARAVE</name>
<evidence type="ECO:0000256" key="2">
    <source>
        <dbReference type="SAM" id="SignalP"/>
    </source>
</evidence>
<dbReference type="EMBL" id="BGPR01001402">
    <property type="protein sequence ID" value="GBM53007.1"/>
    <property type="molecule type" value="Genomic_DNA"/>
</dbReference>